<proteinExistence type="predicted"/>
<gene>
    <name evidence="2" type="ORF">BU16DRAFT_60636</name>
</gene>
<sequence>MCATRSVGRTAAARITRMTEDEMVETDRGVPWAARDAAGFCDNGGEEVDWVQVGEDEFVRTVTPKRASMAGVGGRKRERSISSEVDYEVVSAYKKPKTHHDAQASEEIILIETNPVYEMRSIFAWEWQRWSGIWDDILSRVPTAAENEEDYEERVCLQQLFPDPWDPETDRTYVDPWIYQCLQEAAWDSPLTPVSPTENHTRKFENRGVDLVHPLSWVEVKGGTKVTQHSKLLLRRVAKHHVGGTKETLRQYLSQAKYPINSGEVTVLEAEYGPCQCWGEKYGIKQDVLYLHVPWWSEDLAPEETESEGDDTDDEEPVQAVESDSLAKLLEEFVETFHDTCEQGLNYIDQNIEAVDNADSLRDQFFEDVKGTLVDMITFINKDLEAIEVRESSEFEMPEDDLDPEKDAMYCADVLLGEMLPSSAASEMSDD</sequence>
<protein>
    <submittedName>
        <fullName evidence="2">Uncharacterized protein</fullName>
    </submittedName>
</protein>
<keyword evidence="3" id="KW-1185">Reference proteome</keyword>
<accession>A0A6A6QPA7</accession>
<evidence type="ECO:0000256" key="1">
    <source>
        <dbReference type="SAM" id="MobiDB-lite"/>
    </source>
</evidence>
<name>A0A6A6QPA7_9PEZI</name>
<feature type="region of interest" description="Disordered" evidence="1">
    <location>
        <begin position="302"/>
        <end position="321"/>
    </location>
</feature>
<organism evidence="2 3">
    <name type="scientific">Lophium mytilinum</name>
    <dbReference type="NCBI Taxonomy" id="390894"/>
    <lineage>
        <taxon>Eukaryota</taxon>
        <taxon>Fungi</taxon>
        <taxon>Dikarya</taxon>
        <taxon>Ascomycota</taxon>
        <taxon>Pezizomycotina</taxon>
        <taxon>Dothideomycetes</taxon>
        <taxon>Pleosporomycetidae</taxon>
        <taxon>Mytilinidiales</taxon>
        <taxon>Mytilinidiaceae</taxon>
        <taxon>Lophium</taxon>
    </lineage>
</organism>
<dbReference type="Proteomes" id="UP000799750">
    <property type="component" value="Unassembled WGS sequence"/>
</dbReference>
<evidence type="ECO:0000313" key="2">
    <source>
        <dbReference type="EMBL" id="KAF2493956.1"/>
    </source>
</evidence>
<dbReference type="OrthoDB" id="10561062at2759"/>
<evidence type="ECO:0000313" key="3">
    <source>
        <dbReference type="Proteomes" id="UP000799750"/>
    </source>
</evidence>
<reference evidence="2" key="1">
    <citation type="journal article" date="2020" name="Stud. Mycol.">
        <title>101 Dothideomycetes genomes: a test case for predicting lifestyles and emergence of pathogens.</title>
        <authorList>
            <person name="Haridas S."/>
            <person name="Albert R."/>
            <person name="Binder M."/>
            <person name="Bloem J."/>
            <person name="Labutti K."/>
            <person name="Salamov A."/>
            <person name="Andreopoulos B."/>
            <person name="Baker S."/>
            <person name="Barry K."/>
            <person name="Bills G."/>
            <person name="Bluhm B."/>
            <person name="Cannon C."/>
            <person name="Castanera R."/>
            <person name="Culley D."/>
            <person name="Daum C."/>
            <person name="Ezra D."/>
            <person name="Gonzalez J."/>
            <person name="Henrissat B."/>
            <person name="Kuo A."/>
            <person name="Liang C."/>
            <person name="Lipzen A."/>
            <person name="Lutzoni F."/>
            <person name="Magnuson J."/>
            <person name="Mondo S."/>
            <person name="Nolan M."/>
            <person name="Ohm R."/>
            <person name="Pangilinan J."/>
            <person name="Park H.-J."/>
            <person name="Ramirez L."/>
            <person name="Alfaro M."/>
            <person name="Sun H."/>
            <person name="Tritt A."/>
            <person name="Yoshinaga Y."/>
            <person name="Zwiers L.-H."/>
            <person name="Turgeon B."/>
            <person name="Goodwin S."/>
            <person name="Spatafora J."/>
            <person name="Crous P."/>
            <person name="Grigoriev I."/>
        </authorList>
    </citation>
    <scope>NUCLEOTIDE SEQUENCE</scope>
    <source>
        <strain evidence="2">CBS 269.34</strain>
    </source>
</reference>
<dbReference type="AlphaFoldDB" id="A0A6A6QPA7"/>
<dbReference type="EMBL" id="MU004191">
    <property type="protein sequence ID" value="KAF2493956.1"/>
    <property type="molecule type" value="Genomic_DNA"/>
</dbReference>
<feature type="compositionally biased region" description="Acidic residues" evidence="1">
    <location>
        <begin position="302"/>
        <end position="317"/>
    </location>
</feature>